<sequence length="2876" mass="312421">MTEAISAPYGEEDEEEERLEDTGVGLMYSTEQMESWVSFMPEAGSVVVGALPAMGEGPTAYGAFGILEAVGERLYVAKYFGTNDHGTEGRHKGLGKMFNTRSGKLHFCLQGCAQCEVHQSEDVLHVDSLTWWPPLFYQGDLCTLHGKKALKDFNAKFEEPEPLQASGPHAQEDSSRQRGAPGRKDGLPGQFFEGLAGLAARAGVGGKPPPSILRPKVTWADMKKQAPSREAPALTSGQPTAHPGAQRMKEEIVEIGSESGKSGSPARGSHGSKPRSLADRVIARSVASQATKRRTKKKKKKGKKKARKRGKGSSRTTSSEESSGSKGGSSSEKELMPPVKRKAEKKPGAVMEELVEHARAQLSERERGEGRESLGSGPKGEVKMSLFFQLFWRSKFEHRPRDQRELFLLSRCADLLRDGHLNELADAIAGRIMALEVAASTGSWNTAKYLEVETMDSGSIARPETLLAAQRHARLVAKSESSWKRGEVNASGDEECRAAGLARTGCGSRACRPVGLAAGFHGPGASEVECLLRGEVAKLLERGSSGFDRVDLDSIWKELDKAVLSYTGEEILPLRPLTVEQMEPALPPAGAGGRVNALDLVDGGTKRFLSDPRLSMLQSSEIEPGPCRAKVHVSAGAGAAVARLLVERGVCKPMKLSDVGCVANERILNGLFGVPKPKTLEDGRPVLRTIINLIPSNRVQKIIGGHIESLPAIAKWQSIILGEGETLTAFQCDMACAFYLFSLPDVWLPWFCLNFDLSGHELGIESDERFTIACCTLPMGWKSAVGVMQCISRRVLLESRLPESHEIRKDRSVPPWLIKCWREGGQHSWWQVYLDNFISCQVESPSSSQSGKDGAKHFRAALDGWDSFGILCASDKNVEFAGVAHELGAEIDGDLGKLSGGTARLWKTCVASLGQVLLGKVVKEKRLQVLAGRWAFLLQFRRPLFAIFSEIWKAASVNCPLAVKRRASVELFMAVLLSPLCCCDLSRQVHPVVVATDASEKGGAICVSTGLSWSGKSLACAWSEPSNHCSVQPLLVISLFNGIGGAFRAYDLAGVRASGLVSIEWHKPANRVVKRAWPHALQYEDVSDVDRSMVREWVGRFPSVKEVHVWGGFPCVHLSSARHGRKNLAGEGSNLFFKLYEVIGLVAEEFDGIAKVKWVVENVSSMDVAARDEISTWLGVAPLRLDPADVLCYSRPRFAWISEWPHETEGASFVKRKGFVEVCMTASEPPQSQWARLGWHRVEPSSKLPTFMKSIPRAEPPPAPAGLGRTPQDALERWAADCYRFPPYQYKEAFLLSDGDNLRYPDAGEREILMGYGARHTAFCLPASEAKKSARAVEDERLSLVGDSFSMLSFGWVAGQLCRAFRPELGAQELLNVLGLAPGHCARPGTFAPMGRWKDYGSSSLNLSAPGEEVIASKLCLGANHTGSDVRISTGELFAPSKGVRQSVDAVWWTWKQVYQKRWKFAHHINAQEMRALLLSLQWRASRYRRAVRLLWPFVQFVHTFSELDACAADWVELMWGRGELLSLKLEDVQLGAARAVLNLRLTKTSRRAGAFEAVTVSDAAVVEALRTLVSIRAAQGLPGVIWMHSAQRFRTSFRHMCSCFHLQNLNFQPYSLRRGGGTFLLQHGVALEQILLRGRWQSLAAARVYLQDGLANLTDIRLSTASKELLSRFNSHFTLWIVPMTCRWSVEDLSLIPPVMDLWIVPMTCRWSVEDLSLIPPVMDALGPATGVALCRYLLFGRRCIKIGFHMGGMCLDGVPCNCIEASLNPEPNLALTGNVGCRECESASLQLFLADAEEKGECYQAGADHANSSIATQDRSNLLLLVLPNFPPSGKRPNPYLANQGLPLSQMGMAAALDSCQARAQAAEAQVAQLMQLMEAKQQSQASAGAPAKLQGVPPPGMAREVQPPTKATTMPEAPFTQRSLHQALGQALHPHGGETTGNLNRMASPVEGSPMSDSSRRSSRLRHEFDKEQIRLRAKLKPQQTLRGYLEELRSENPRCIFIVRRINKLGFRSKALLEGHYAKYGKVLQVCVAHSKVKPMPNSGQSARMRPGNFGLVVMQDPAAVQKVLDKGENHLIDGVEISVQKYQPNGPDEGYDEEEEEDKVDREIKRSTNNKASRSQKGEDTGGSTQTGSSEGSSRSGKSGGDLVTGDADDWNRQESESSNSSSLAASYGSGQAPTSPAEWQATRSGEFPERAFPDPEVPGADRKFLVSLSAQELNELNQMLQSIASFSAPPTVPSVAPSVPPAQSHLPDTTDLVGILDRLHGIAQESQSTHGFTRDNIIQAATLVQGAKQQLAYLHSECKAKLANLTATAAAVLSATPPAPTVPAAPFEASFLSSLTPGASAIGGLNATPPLSPQPPIFPGIRAQAMAILQAQQHLNLLQAQLGADLSRWITHDYPAPDPFPAAPATGAIRGFAGDGHVPTVSPDFLTPNLAMFQDAPGLSANPEAYYPSEEALEDPARGPWWTALVAEQPELGEPGALRPVIGVVLSRRVTSRKLAFCTLQVDGGQSSDEDGPEILGLCFCAGLIAATEGSWSPAPVRRGDIVVGSRLEAAVVFAPRYRPEPLVRRWRRLSEEDEAPSRGSGGYDLAAHLARRDAANQRAKEALAAVGKPIALCKFWSGRSAASCGEAECSFRHHFNSPQEATKALALAAGRRGCEEVSAAEQMVYDAVADGPHDKAGKPRRAACFAAWLLETYGREALREGTGVLDVAGGQGDLSWALSMDQGVPSTLVDPALRRGGALKSWQRRALRKRGREEAFTHLPVSFEAALFGPGSGSHAGLLDTASLVVGLHPDEATEAIVDLALGAGRRFAVVPCCVFAEKFPDRELAPGVPVRTLNQFCAYLRAKDPRIKEALLDFEGRNKVLYIP</sequence>
<evidence type="ECO:0000256" key="4">
    <source>
        <dbReference type="SAM" id="Coils"/>
    </source>
</evidence>
<feature type="region of interest" description="Disordered" evidence="5">
    <location>
        <begin position="1"/>
        <end position="20"/>
    </location>
</feature>
<feature type="compositionally biased region" description="Basic residues" evidence="5">
    <location>
        <begin position="291"/>
        <end position="312"/>
    </location>
</feature>
<feature type="compositionally biased region" description="Low complexity" evidence="5">
    <location>
        <begin position="2131"/>
        <end position="2146"/>
    </location>
</feature>
<feature type="compositionally biased region" description="Low complexity" evidence="5">
    <location>
        <begin position="2166"/>
        <end position="2180"/>
    </location>
</feature>
<accession>A0A812LA07</accession>
<dbReference type="PANTHER" id="PTHR36971:SF1">
    <property type="entry name" value="METHYLTRANSFERASE DOMAIN-CONTAINING PROTEIN"/>
    <property type="match status" value="1"/>
</dbReference>
<feature type="compositionally biased region" description="Basic and acidic residues" evidence="5">
    <location>
        <begin position="2196"/>
        <end position="2208"/>
    </location>
</feature>
<reference evidence="6" key="1">
    <citation type="submission" date="2021-02" db="EMBL/GenBank/DDBJ databases">
        <authorList>
            <person name="Dougan E. K."/>
            <person name="Rhodes N."/>
            <person name="Thang M."/>
            <person name="Chan C."/>
        </authorList>
    </citation>
    <scope>NUCLEOTIDE SEQUENCE</scope>
</reference>
<dbReference type="GO" id="GO:0003677">
    <property type="term" value="F:DNA binding"/>
    <property type="evidence" value="ECO:0007669"/>
    <property type="project" value="InterPro"/>
</dbReference>
<keyword evidence="2" id="KW-0808">Transferase</keyword>
<dbReference type="EMBL" id="CAJNDS010001002">
    <property type="protein sequence ID" value="CAE7243674.1"/>
    <property type="molecule type" value="Genomic_DNA"/>
</dbReference>
<dbReference type="GO" id="GO:0015074">
    <property type="term" value="P:DNA integration"/>
    <property type="evidence" value="ECO:0007669"/>
    <property type="project" value="InterPro"/>
</dbReference>
<dbReference type="GO" id="GO:0008168">
    <property type="term" value="F:methyltransferase activity"/>
    <property type="evidence" value="ECO:0007669"/>
    <property type="project" value="UniProtKB-KW"/>
</dbReference>
<keyword evidence="7" id="KW-1185">Reference proteome</keyword>
<dbReference type="GO" id="GO:0006310">
    <property type="term" value="P:DNA recombination"/>
    <property type="evidence" value="ECO:0007669"/>
    <property type="project" value="UniProtKB-KW"/>
</dbReference>
<organism evidence="6 7">
    <name type="scientific">Symbiodinium natans</name>
    <dbReference type="NCBI Taxonomy" id="878477"/>
    <lineage>
        <taxon>Eukaryota</taxon>
        <taxon>Sar</taxon>
        <taxon>Alveolata</taxon>
        <taxon>Dinophyceae</taxon>
        <taxon>Suessiales</taxon>
        <taxon>Symbiodiniaceae</taxon>
        <taxon>Symbiodinium</taxon>
    </lineage>
</organism>
<feature type="compositionally biased region" description="Basic and acidic residues" evidence="5">
    <location>
        <begin position="170"/>
        <end position="186"/>
    </location>
</feature>
<dbReference type="InterPro" id="IPR013762">
    <property type="entry name" value="Integrase-like_cat_sf"/>
</dbReference>
<dbReference type="InterPro" id="IPR001525">
    <property type="entry name" value="C5_MeTfrase"/>
</dbReference>
<evidence type="ECO:0000256" key="5">
    <source>
        <dbReference type="SAM" id="MobiDB-lite"/>
    </source>
</evidence>
<dbReference type="InterPro" id="IPR035979">
    <property type="entry name" value="RBD_domain_sf"/>
</dbReference>
<evidence type="ECO:0000313" key="6">
    <source>
        <dbReference type="EMBL" id="CAE7243674.1"/>
    </source>
</evidence>
<feature type="region of interest" description="Disordered" evidence="5">
    <location>
        <begin position="1935"/>
        <end position="1972"/>
    </location>
</feature>
<comment type="caution">
    <text evidence="6">The sequence shown here is derived from an EMBL/GenBank/DDBJ whole genome shotgun (WGS) entry which is preliminary data.</text>
</comment>
<dbReference type="Gene3D" id="1.10.443.10">
    <property type="entry name" value="Intergrase catalytic core"/>
    <property type="match status" value="1"/>
</dbReference>
<dbReference type="PANTHER" id="PTHR36971">
    <property type="entry name" value="UNNAMED PRODUCT"/>
    <property type="match status" value="1"/>
</dbReference>
<keyword evidence="3" id="KW-0233">DNA recombination</keyword>
<protein>
    <submittedName>
        <fullName evidence="6">Dnmt3c protein</fullName>
    </submittedName>
</protein>
<dbReference type="Proteomes" id="UP000604046">
    <property type="component" value="Unassembled WGS sequence"/>
</dbReference>
<feature type="region of interest" description="Disordered" evidence="5">
    <location>
        <begin position="2084"/>
        <end position="2208"/>
    </location>
</feature>
<dbReference type="InterPro" id="IPR011010">
    <property type="entry name" value="DNA_brk_join_enz"/>
</dbReference>
<evidence type="ECO:0000313" key="7">
    <source>
        <dbReference type="Proteomes" id="UP000604046"/>
    </source>
</evidence>
<evidence type="ECO:0000256" key="2">
    <source>
        <dbReference type="ARBA" id="ARBA00022679"/>
    </source>
</evidence>
<feature type="region of interest" description="Disordered" evidence="5">
    <location>
        <begin position="221"/>
        <end position="349"/>
    </location>
</feature>
<dbReference type="OrthoDB" id="437665at2759"/>
<dbReference type="SUPFAM" id="SSF54928">
    <property type="entry name" value="RNA-binding domain, RBD"/>
    <property type="match status" value="1"/>
</dbReference>
<dbReference type="Gene3D" id="3.40.50.150">
    <property type="entry name" value="Vaccinia Virus protein VP39"/>
    <property type="match status" value="1"/>
</dbReference>
<dbReference type="GO" id="GO:0032259">
    <property type="term" value="P:methylation"/>
    <property type="evidence" value="ECO:0007669"/>
    <property type="project" value="UniProtKB-KW"/>
</dbReference>
<feature type="compositionally biased region" description="Low complexity" evidence="5">
    <location>
        <begin position="313"/>
        <end position="330"/>
    </location>
</feature>
<feature type="compositionally biased region" description="Acidic residues" evidence="5">
    <location>
        <begin position="10"/>
        <end position="19"/>
    </location>
</feature>
<keyword evidence="4" id="KW-0175">Coiled coil</keyword>
<feature type="region of interest" description="Disordered" evidence="5">
    <location>
        <begin position="160"/>
        <end position="190"/>
    </location>
</feature>
<dbReference type="InterPro" id="IPR012677">
    <property type="entry name" value="Nucleotide-bd_a/b_plait_sf"/>
</dbReference>
<evidence type="ECO:0000256" key="1">
    <source>
        <dbReference type="ARBA" id="ARBA00022603"/>
    </source>
</evidence>
<proteinExistence type="predicted"/>
<feature type="compositionally biased region" description="Acidic residues" evidence="5">
    <location>
        <begin position="2098"/>
        <end position="2107"/>
    </location>
</feature>
<feature type="coiled-coil region" evidence="4">
    <location>
        <begin position="1859"/>
        <end position="1886"/>
    </location>
</feature>
<evidence type="ECO:0000256" key="3">
    <source>
        <dbReference type="ARBA" id="ARBA00023172"/>
    </source>
</evidence>
<dbReference type="SUPFAM" id="SSF53335">
    <property type="entry name" value="S-adenosyl-L-methionine-dependent methyltransferases"/>
    <property type="match status" value="1"/>
</dbReference>
<feature type="region of interest" description="Disordered" evidence="5">
    <location>
        <begin position="1887"/>
        <end position="1918"/>
    </location>
</feature>
<name>A0A812LA07_9DINO</name>
<gene>
    <name evidence="6" type="primary">Dnmt3c</name>
    <name evidence="6" type="ORF">SNAT2548_LOCUS11322</name>
</gene>
<dbReference type="InterPro" id="IPR029063">
    <property type="entry name" value="SAM-dependent_MTases_sf"/>
</dbReference>
<keyword evidence="1" id="KW-0489">Methyltransferase</keyword>
<dbReference type="Gene3D" id="3.30.70.330">
    <property type="match status" value="1"/>
</dbReference>
<dbReference type="Pfam" id="PF00145">
    <property type="entry name" value="DNA_methylase"/>
    <property type="match status" value="1"/>
</dbReference>
<dbReference type="SUPFAM" id="SSF56349">
    <property type="entry name" value="DNA breaking-rejoining enzymes"/>
    <property type="match status" value="1"/>
</dbReference>